<sequence>MNITKKSELITLAADIASDVTLSGYKLQDIQEDVLKQHGRKVCGLVKELLTAKNSAVVFFEFFTGSKISSELIVPLDKAVESLYNYDVISALSGDRESRSFFCKCSDAERDAINLKNDGEAKIARQMSTMAYVVAAFDQDFRQSLLKEINELSSKD</sequence>
<evidence type="ECO:0000313" key="1">
    <source>
        <dbReference type="EMBL" id="PSV00555.1"/>
    </source>
</evidence>
<dbReference type="EMBL" id="PYNF01000003">
    <property type="protein sequence ID" value="PSV00555.1"/>
    <property type="molecule type" value="Genomic_DNA"/>
</dbReference>
<name>A0A2T3KLG1_9GAMM</name>
<organism evidence="1 2">
    <name type="scientific">Photobacterium kishitanii</name>
    <dbReference type="NCBI Taxonomy" id="318456"/>
    <lineage>
        <taxon>Bacteria</taxon>
        <taxon>Pseudomonadati</taxon>
        <taxon>Pseudomonadota</taxon>
        <taxon>Gammaproteobacteria</taxon>
        <taxon>Vibrionales</taxon>
        <taxon>Vibrionaceae</taxon>
        <taxon>Photobacterium</taxon>
    </lineage>
</organism>
<protein>
    <submittedName>
        <fullName evidence="1">Uncharacterized protein</fullName>
    </submittedName>
</protein>
<dbReference type="Proteomes" id="UP000241426">
    <property type="component" value="Unassembled WGS sequence"/>
</dbReference>
<proteinExistence type="predicted"/>
<evidence type="ECO:0000313" key="2">
    <source>
        <dbReference type="Proteomes" id="UP000241426"/>
    </source>
</evidence>
<comment type="caution">
    <text evidence="1">The sequence shown here is derived from an EMBL/GenBank/DDBJ whole genome shotgun (WGS) entry which is preliminary data.</text>
</comment>
<dbReference type="AlphaFoldDB" id="A0A2T3KLG1"/>
<accession>A0A2T3KLG1</accession>
<dbReference type="RefSeq" id="WP_107289185.1">
    <property type="nucleotide sequence ID" value="NZ_PYNF01000003.1"/>
</dbReference>
<gene>
    <name evidence="1" type="ORF">C9J27_05315</name>
</gene>
<reference evidence="1 2" key="1">
    <citation type="submission" date="2018-01" db="EMBL/GenBank/DDBJ databases">
        <title>Whole genome sequencing of Histamine producing bacteria.</title>
        <authorList>
            <person name="Butler K."/>
        </authorList>
    </citation>
    <scope>NUCLEOTIDE SEQUENCE [LARGE SCALE GENOMIC DNA]</scope>
    <source>
        <strain evidence="1 2">FS-7.2</strain>
    </source>
</reference>